<evidence type="ECO:0000313" key="2">
    <source>
        <dbReference type="EMBL" id="EAZ88052.1"/>
    </source>
</evidence>
<dbReference type="Pfam" id="PF10137">
    <property type="entry name" value="CAP12-PCTIR_TIR"/>
    <property type="match status" value="1"/>
</dbReference>
<protein>
    <recommendedName>
        <fullName evidence="1">CD-NTase-associated protein 12/Pycsar effector protein TIR domain-containing protein</fullName>
    </recommendedName>
</protein>
<dbReference type="OrthoDB" id="5497289at2"/>
<feature type="domain" description="CD-NTase-associated protein 12/Pycsar effector protein TIR" evidence="1">
    <location>
        <begin position="12"/>
        <end position="130"/>
    </location>
</feature>
<reference evidence="2 3" key="1">
    <citation type="submission" date="2007-03" db="EMBL/GenBank/DDBJ databases">
        <authorList>
            <person name="Stal L."/>
            <person name="Ferriera S."/>
            <person name="Johnson J."/>
            <person name="Kravitz S."/>
            <person name="Beeson K."/>
            <person name="Sutton G."/>
            <person name="Rogers Y.-H."/>
            <person name="Friedman R."/>
            <person name="Frazier M."/>
            <person name="Venter J.C."/>
        </authorList>
    </citation>
    <scope>NUCLEOTIDE SEQUENCE [LARGE SCALE GENOMIC DNA]</scope>
    <source>
        <strain evidence="2 3">CCY0110</strain>
    </source>
</reference>
<dbReference type="eggNOG" id="COG4271">
    <property type="taxonomic scope" value="Bacteria"/>
</dbReference>
<dbReference type="GO" id="GO:0050135">
    <property type="term" value="F:NADP+ nucleosidase activity"/>
    <property type="evidence" value="ECO:0007669"/>
    <property type="project" value="InterPro"/>
</dbReference>
<dbReference type="InterPro" id="IPR019302">
    <property type="entry name" value="CAP12/PCTIR_TIR_dom"/>
</dbReference>
<comment type="caution">
    <text evidence="2">The sequence shown here is derived from an EMBL/GenBank/DDBJ whole genome shotgun (WGS) entry which is preliminary data.</text>
</comment>
<dbReference type="Proteomes" id="UP000003781">
    <property type="component" value="Unassembled WGS sequence"/>
</dbReference>
<name>A3IZP6_9CHRO</name>
<sequence length="320" mass="37824">MEKRTLEPRPAVFIGSSAENLDYAYAIQANLERDAEPTVWNQDLFKLSQSTLEDLCRQVENFDFSIFVFTPNDTVIIRKEENRSVRDNVVFELGLFIGNLGRNRCFFIIPRGEEFHLPTDLLGIKAGTYDSSRQDKNWKAALGPACREVINSIRELGKRGSSRYPNQKIDELEIKFDFLANKLHNDQKRQAKTETKVERSFDFIREWDSYRQERIKAYELFVQPHLTTSENGEILIDRQNVKPFSENDGSDRYYMNVVMEFFDRLNLAYQKELIDKDIVVEYLSKDYKLWDDEYFSIQRDIEKNPEFIYGFPASYNWLRS</sequence>
<evidence type="ECO:0000313" key="3">
    <source>
        <dbReference type="Proteomes" id="UP000003781"/>
    </source>
</evidence>
<proteinExistence type="predicted"/>
<accession>A3IZP6</accession>
<organism evidence="2 3">
    <name type="scientific">Crocosphaera chwakensis CCY0110</name>
    <dbReference type="NCBI Taxonomy" id="391612"/>
    <lineage>
        <taxon>Bacteria</taxon>
        <taxon>Bacillati</taxon>
        <taxon>Cyanobacteriota</taxon>
        <taxon>Cyanophyceae</taxon>
        <taxon>Oscillatoriophycideae</taxon>
        <taxon>Chroococcales</taxon>
        <taxon>Aphanothecaceae</taxon>
        <taxon>Crocosphaera</taxon>
        <taxon>Crocosphaera chwakensis</taxon>
    </lineage>
</organism>
<dbReference type="RefSeq" id="WP_008278861.1">
    <property type="nucleotide sequence ID" value="NZ_AAXW01000112.1"/>
</dbReference>
<dbReference type="EMBL" id="AAXW01000112">
    <property type="protein sequence ID" value="EAZ88052.1"/>
    <property type="molecule type" value="Genomic_DNA"/>
</dbReference>
<dbReference type="AlphaFoldDB" id="A3IZP6"/>
<gene>
    <name evidence="2" type="ORF">CY0110_01005</name>
</gene>
<keyword evidence="3" id="KW-1185">Reference proteome</keyword>
<evidence type="ECO:0000259" key="1">
    <source>
        <dbReference type="Pfam" id="PF10137"/>
    </source>
</evidence>